<feature type="binding site" evidence="4">
    <location>
        <position position="49"/>
    </location>
    <ligand>
        <name>FAD</name>
        <dbReference type="ChEBI" id="CHEBI:57692"/>
    </ligand>
</feature>
<keyword evidence="3 4" id="KW-0274">FAD</keyword>
<feature type="binding site" evidence="4">
    <location>
        <begin position="182"/>
        <end position="189"/>
    </location>
    <ligand>
        <name>NAD(+)</name>
        <dbReference type="ChEBI" id="CHEBI:57540"/>
    </ligand>
</feature>
<dbReference type="InterPro" id="IPR004099">
    <property type="entry name" value="Pyr_nucl-diS_OxRdtase_dimer"/>
</dbReference>
<evidence type="ECO:0000256" key="1">
    <source>
        <dbReference type="ARBA" id="ARBA00007532"/>
    </source>
</evidence>
<evidence type="ECO:0000259" key="6">
    <source>
        <dbReference type="Pfam" id="PF07992"/>
    </source>
</evidence>
<evidence type="ECO:0000256" key="2">
    <source>
        <dbReference type="ARBA" id="ARBA00022630"/>
    </source>
</evidence>
<dbReference type="NCBIfam" id="NF005883">
    <property type="entry name" value="PRK07845.1"/>
    <property type="match status" value="1"/>
</dbReference>
<dbReference type="InterPro" id="IPR023753">
    <property type="entry name" value="FAD/NAD-binding_dom"/>
</dbReference>
<feature type="domain" description="Pyridine nucleotide-disulphide oxidoreductase dimerisation" evidence="5">
    <location>
        <begin position="346"/>
        <end position="451"/>
    </location>
</feature>
<dbReference type="RefSeq" id="WP_203652988.1">
    <property type="nucleotide sequence ID" value="NZ_BONR01000001.1"/>
</dbReference>
<feature type="binding site" evidence="4">
    <location>
        <position position="310"/>
    </location>
    <ligand>
        <name>FAD</name>
        <dbReference type="ChEBI" id="CHEBI:57692"/>
    </ligand>
</feature>
<dbReference type="PANTHER" id="PTHR43014">
    <property type="entry name" value="MERCURIC REDUCTASE"/>
    <property type="match status" value="1"/>
</dbReference>
<keyword evidence="2" id="KW-0285">Flavoprotein</keyword>
<feature type="domain" description="FAD/NAD(P)-binding" evidence="6">
    <location>
        <begin position="4"/>
        <end position="325"/>
    </location>
</feature>
<dbReference type="SUPFAM" id="SSF55424">
    <property type="entry name" value="FAD/NAD-linked reductases, dimerisation (C-terminal) domain"/>
    <property type="match status" value="1"/>
</dbReference>
<dbReference type="InterPro" id="IPR001100">
    <property type="entry name" value="Pyr_nuc-diS_OxRdtase"/>
</dbReference>
<dbReference type="EMBL" id="BONR01000001">
    <property type="protein sequence ID" value="GIG53533.1"/>
    <property type="molecule type" value="Genomic_DNA"/>
</dbReference>
<dbReference type="Pfam" id="PF07992">
    <property type="entry name" value="Pyr_redox_2"/>
    <property type="match status" value="1"/>
</dbReference>
<sequence>MATRIVIIGGGPGGYEAALVAVKEGAEVTLIERQGLGGNAVLTDVVPSKTIIATAEWRTIADRAPQLGIRDTDGSDSAEFSEHIVDMAAVNARIRKLVLKQSHDIATRMAQNDIRVIDARARLVSPTQVEADGEIIEADAILIATGARPRLLPSAQPDGERILTWTQLYDLTGLPEHLIVVGSGVTGAEFAGAYRLLGSEVTLISSGERVLAGQDPEAAQLVQEVFASRGMNVVGGARAQAVESTGDGVRVTLADGRVVEGSHCLMAVGSVPNTQDMGLEEAGIEVDDRGYIRVDRVSRTSARGVYAAGDCTGVFPLASVAATQGRIAMAHALGDAVQPIELRHVSSNVFTTPEIASVGSTEAELIERGIFYEVSKLELARNPRAKMLGIDTGFVKIFGHTVTGQILGAVITGSRASEHIFPLSLAVAHHLTVDDVASAFTVYPSLSGTTSEVARRLHHMQDPQGR</sequence>
<dbReference type="Gene3D" id="3.30.390.30">
    <property type="match status" value="1"/>
</dbReference>
<evidence type="ECO:0000313" key="7">
    <source>
        <dbReference type="EMBL" id="GIG53533.1"/>
    </source>
</evidence>
<accession>A0A919UKB5</accession>
<name>A0A919UKB5_9MICO</name>
<dbReference type="GO" id="GO:0050660">
    <property type="term" value="F:flavin adenine dinucleotide binding"/>
    <property type="evidence" value="ECO:0007669"/>
    <property type="project" value="TreeGrafter"/>
</dbReference>
<keyword evidence="8" id="KW-1185">Reference proteome</keyword>
<dbReference type="PANTHER" id="PTHR43014:SF1">
    <property type="entry name" value="NAD(P)H DEHYDROGENASE (QUINONE)"/>
    <property type="match status" value="1"/>
</dbReference>
<dbReference type="Pfam" id="PF02852">
    <property type="entry name" value="Pyr_redox_dim"/>
    <property type="match status" value="1"/>
</dbReference>
<dbReference type="Gene3D" id="3.50.50.60">
    <property type="entry name" value="FAD/NAD(P)-binding domain"/>
    <property type="match status" value="2"/>
</dbReference>
<dbReference type="Proteomes" id="UP000652354">
    <property type="component" value="Unassembled WGS sequence"/>
</dbReference>
<reference evidence="7" key="1">
    <citation type="submission" date="2021-01" db="EMBL/GenBank/DDBJ databases">
        <title>Whole genome shotgun sequence of Demequina activiva NBRC 110675.</title>
        <authorList>
            <person name="Komaki H."/>
            <person name="Tamura T."/>
        </authorList>
    </citation>
    <scope>NUCLEOTIDE SEQUENCE</scope>
    <source>
        <strain evidence="7">NBRC 110675</strain>
    </source>
</reference>
<dbReference type="PRINTS" id="PR00368">
    <property type="entry name" value="FADPNR"/>
</dbReference>
<dbReference type="AlphaFoldDB" id="A0A919UKB5"/>
<comment type="cofactor">
    <cofactor evidence="4">
        <name>FAD</name>
        <dbReference type="ChEBI" id="CHEBI:57692"/>
    </cofactor>
    <text evidence="4">Binds 1 FAD per subunit.</text>
</comment>
<dbReference type="PRINTS" id="PR00411">
    <property type="entry name" value="PNDRDTASEI"/>
</dbReference>
<protein>
    <submittedName>
        <fullName evidence="7">NAD(P)H-quinone dehydrogenase</fullName>
    </submittedName>
</protein>
<dbReference type="InterPro" id="IPR016156">
    <property type="entry name" value="FAD/NAD-linked_Rdtase_dimer_sf"/>
</dbReference>
<organism evidence="7 8">
    <name type="scientific">Demequina activiva</name>
    <dbReference type="NCBI Taxonomy" id="1582364"/>
    <lineage>
        <taxon>Bacteria</taxon>
        <taxon>Bacillati</taxon>
        <taxon>Actinomycetota</taxon>
        <taxon>Actinomycetes</taxon>
        <taxon>Micrococcales</taxon>
        <taxon>Demequinaceae</taxon>
        <taxon>Demequina</taxon>
    </lineage>
</organism>
<evidence type="ECO:0000259" key="5">
    <source>
        <dbReference type="Pfam" id="PF02852"/>
    </source>
</evidence>
<keyword evidence="4" id="KW-0520">NAD</keyword>
<evidence type="ECO:0000256" key="3">
    <source>
        <dbReference type="ARBA" id="ARBA00022827"/>
    </source>
</evidence>
<comment type="similarity">
    <text evidence="1">Belongs to the class-I pyridine nucleotide-disulfide oxidoreductase family.</text>
</comment>
<dbReference type="GO" id="GO:0003955">
    <property type="term" value="F:NAD(P)H dehydrogenase (quinone) activity"/>
    <property type="evidence" value="ECO:0007669"/>
    <property type="project" value="TreeGrafter"/>
</dbReference>
<comment type="caution">
    <text evidence="7">The sequence shown here is derived from an EMBL/GenBank/DDBJ whole genome shotgun (WGS) entry which is preliminary data.</text>
</comment>
<evidence type="ECO:0000313" key="8">
    <source>
        <dbReference type="Proteomes" id="UP000652354"/>
    </source>
</evidence>
<dbReference type="InterPro" id="IPR036188">
    <property type="entry name" value="FAD/NAD-bd_sf"/>
</dbReference>
<dbReference type="SUPFAM" id="SSF51905">
    <property type="entry name" value="FAD/NAD(P)-binding domain"/>
    <property type="match status" value="1"/>
</dbReference>
<dbReference type="PIRSF" id="PIRSF000350">
    <property type="entry name" value="Mercury_reductase_MerA"/>
    <property type="match status" value="1"/>
</dbReference>
<gene>
    <name evidence="7" type="ORF">Dac01nite_02850</name>
</gene>
<evidence type="ECO:0000256" key="4">
    <source>
        <dbReference type="PIRSR" id="PIRSR000350-3"/>
    </source>
</evidence>
<keyword evidence="4" id="KW-0547">Nucleotide-binding</keyword>
<proteinExistence type="inferred from homology"/>
<feature type="binding site" evidence="4">
    <location>
        <position position="269"/>
    </location>
    <ligand>
        <name>NAD(+)</name>
        <dbReference type="ChEBI" id="CHEBI:57540"/>
    </ligand>
</feature>